<dbReference type="Pfam" id="PF00787">
    <property type="entry name" value="PX"/>
    <property type="match status" value="1"/>
</dbReference>
<dbReference type="Gene3D" id="1.20.1270.60">
    <property type="entry name" value="Arfaptin homology (AH) domain/BAR domain"/>
    <property type="match status" value="1"/>
</dbReference>
<dbReference type="AlphaFoldDB" id="A0A7R8X322"/>
<dbReference type="SUPFAM" id="SSF64268">
    <property type="entry name" value="PX domain"/>
    <property type="match status" value="1"/>
</dbReference>
<feature type="region of interest" description="Disordered" evidence="2">
    <location>
        <begin position="388"/>
        <end position="413"/>
    </location>
</feature>
<dbReference type="Gene3D" id="3.30.1520.10">
    <property type="entry name" value="Phox-like domain"/>
    <property type="match status" value="1"/>
</dbReference>
<organism evidence="4">
    <name type="scientific">Darwinula stevensoni</name>
    <dbReference type="NCBI Taxonomy" id="69355"/>
    <lineage>
        <taxon>Eukaryota</taxon>
        <taxon>Metazoa</taxon>
        <taxon>Ecdysozoa</taxon>
        <taxon>Arthropoda</taxon>
        <taxon>Crustacea</taxon>
        <taxon>Oligostraca</taxon>
        <taxon>Ostracoda</taxon>
        <taxon>Podocopa</taxon>
        <taxon>Podocopida</taxon>
        <taxon>Darwinulocopina</taxon>
        <taxon>Darwinuloidea</taxon>
        <taxon>Darwinulidae</taxon>
        <taxon>Darwinula</taxon>
    </lineage>
</organism>
<name>A0A7R8X322_9CRUS</name>
<dbReference type="EMBL" id="CAJPEV010000319">
    <property type="protein sequence ID" value="CAG0883918.1"/>
    <property type="molecule type" value="Genomic_DNA"/>
</dbReference>
<evidence type="ECO:0000259" key="3">
    <source>
        <dbReference type="PROSITE" id="PS50195"/>
    </source>
</evidence>
<feature type="region of interest" description="Disordered" evidence="2">
    <location>
        <begin position="1"/>
        <end position="100"/>
    </location>
</feature>
<proteinExistence type="inferred from homology"/>
<comment type="similarity">
    <text evidence="1">Belongs to the sorting nexin family.</text>
</comment>
<dbReference type="PANTHER" id="PTHR45850">
    <property type="entry name" value="SORTING NEXIN FAMILY MEMBER"/>
    <property type="match status" value="1"/>
</dbReference>
<dbReference type="Proteomes" id="UP000677054">
    <property type="component" value="Unassembled WGS sequence"/>
</dbReference>
<feature type="domain" description="PX" evidence="3">
    <location>
        <begin position="100"/>
        <end position="233"/>
    </location>
</feature>
<evidence type="ECO:0000256" key="1">
    <source>
        <dbReference type="ARBA" id="ARBA00010883"/>
    </source>
</evidence>
<dbReference type="GO" id="GO:0035091">
    <property type="term" value="F:phosphatidylinositol binding"/>
    <property type="evidence" value="ECO:0007669"/>
    <property type="project" value="InterPro"/>
</dbReference>
<dbReference type="OrthoDB" id="9976382at2759"/>
<dbReference type="InterPro" id="IPR036871">
    <property type="entry name" value="PX_dom_sf"/>
</dbReference>
<reference evidence="4" key="1">
    <citation type="submission" date="2020-11" db="EMBL/GenBank/DDBJ databases">
        <authorList>
            <person name="Tran Van P."/>
        </authorList>
    </citation>
    <scope>NUCLEOTIDE SEQUENCE</scope>
</reference>
<keyword evidence="5" id="KW-1185">Reference proteome</keyword>
<dbReference type="InterPro" id="IPR001683">
    <property type="entry name" value="PX_dom"/>
</dbReference>
<dbReference type="EMBL" id="LR899836">
    <property type="protein sequence ID" value="CAD7242802.1"/>
    <property type="molecule type" value="Genomic_DNA"/>
</dbReference>
<feature type="compositionally biased region" description="Basic and acidic residues" evidence="2">
    <location>
        <begin position="9"/>
        <end position="19"/>
    </location>
</feature>
<evidence type="ECO:0000313" key="5">
    <source>
        <dbReference type="Proteomes" id="UP000677054"/>
    </source>
</evidence>
<dbReference type="PANTHER" id="PTHR45850:SF2">
    <property type="entry name" value="SORTING NEXIN-5-LIKE"/>
    <property type="match status" value="1"/>
</dbReference>
<dbReference type="InterPro" id="IPR027267">
    <property type="entry name" value="AH/BAR_dom_sf"/>
</dbReference>
<protein>
    <recommendedName>
        <fullName evidence="3">PX domain-containing protein</fullName>
    </recommendedName>
</protein>
<evidence type="ECO:0000313" key="4">
    <source>
        <dbReference type="EMBL" id="CAD7242802.1"/>
    </source>
</evidence>
<dbReference type="SMART" id="SM00312">
    <property type="entry name" value="PX"/>
    <property type="match status" value="1"/>
</dbReference>
<accession>A0A7R8X322</accession>
<feature type="compositionally biased region" description="Basic and acidic residues" evidence="2">
    <location>
        <begin position="46"/>
        <end position="63"/>
    </location>
</feature>
<dbReference type="CDD" id="cd06093">
    <property type="entry name" value="PX_domain"/>
    <property type="match status" value="1"/>
</dbReference>
<gene>
    <name evidence="4" type="ORF">DSTB1V02_LOCUS2747</name>
</gene>
<sequence>MDTPIMVESGKESDEETHGNQENLPDVHPVKDVPAMDPVSPQSDPLGEHACENGFKEESKEESPVSTVEKTEEENACNTVEKQQPEDDSSNASSPDHSEPFCQRFSIKFTDDITKDGDVVKYTIQVRKLAEDIQVTVKRQFEDFEYLDHCLCTGNKIDGVIVPPLPPRPPIDPQAAEEMTKKKLGSSSRAFLGDQFQKDSKMLEKYLEQLMTHPVFGSDPQLENFLMKPEPPARAKVKKGLWSRFTDSLDARKATHPDCDEFFQRQREWAISYGHAIKDGSDKFESLLASEQRLGGQLRHLATALSLAIQPIEGANATYNRLNSKFAESLENLRESFEASCGNGSETLGFTLDLYSRCLESLLHMLLRRTCLLVDYENANKALEKVKTNRREPTQTRGGGEAVMEEITTKPAT</sequence>
<evidence type="ECO:0000256" key="2">
    <source>
        <dbReference type="SAM" id="MobiDB-lite"/>
    </source>
</evidence>
<dbReference type="PROSITE" id="PS50195">
    <property type="entry name" value="PX"/>
    <property type="match status" value="1"/>
</dbReference>